<dbReference type="AlphaFoldDB" id="A0A0E9QXH1"/>
<reference evidence="2" key="2">
    <citation type="journal article" date="2015" name="Fish Shellfish Immunol.">
        <title>Early steps in the European eel (Anguilla anguilla)-Vibrio vulnificus interaction in the gills: Role of the RtxA13 toxin.</title>
        <authorList>
            <person name="Callol A."/>
            <person name="Pajuelo D."/>
            <person name="Ebbesson L."/>
            <person name="Teles M."/>
            <person name="MacKenzie S."/>
            <person name="Amaro C."/>
        </authorList>
    </citation>
    <scope>NUCLEOTIDE SEQUENCE</scope>
</reference>
<protein>
    <submittedName>
        <fullName evidence="2">Uncharacterized protein</fullName>
    </submittedName>
</protein>
<dbReference type="EMBL" id="GBXM01087033">
    <property type="protein sequence ID" value="JAH21544.1"/>
    <property type="molecule type" value="Transcribed_RNA"/>
</dbReference>
<organism evidence="2">
    <name type="scientific">Anguilla anguilla</name>
    <name type="common">European freshwater eel</name>
    <name type="synonym">Muraena anguilla</name>
    <dbReference type="NCBI Taxonomy" id="7936"/>
    <lineage>
        <taxon>Eukaryota</taxon>
        <taxon>Metazoa</taxon>
        <taxon>Chordata</taxon>
        <taxon>Craniata</taxon>
        <taxon>Vertebrata</taxon>
        <taxon>Euteleostomi</taxon>
        <taxon>Actinopterygii</taxon>
        <taxon>Neopterygii</taxon>
        <taxon>Teleostei</taxon>
        <taxon>Anguilliformes</taxon>
        <taxon>Anguillidae</taxon>
        <taxon>Anguilla</taxon>
    </lineage>
</organism>
<reference evidence="2" key="1">
    <citation type="submission" date="2014-11" db="EMBL/GenBank/DDBJ databases">
        <authorList>
            <person name="Amaro Gonzalez C."/>
        </authorList>
    </citation>
    <scope>NUCLEOTIDE SEQUENCE</scope>
</reference>
<keyword evidence="1" id="KW-1133">Transmembrane helix</keyword>
<accession>A0A0E9QXH1</accession>
<keyword evidence="1" id="KW-0812">Transmembrane</keyword>
<evidence type="ECO:0000313" key="2">
    <source>
        <dbReference type="EMBL" id="JAH21544.1"/>
    </source>
</evidence>
<feature type="transmembrane region" description="Helical" evidence="1">
    <location>
        <begin position="49"/>
        <end position="69"/>
    </location>
</feature>
<proteinExistence type="predicted"/>
<sequence length="76" mass="8846">MRVTTSFSVSVYLCLCLWNTRTSVGKLFLLFSSISLSHFPKFSQVRSDISVLRLFLFLSVPVYFLKCFLKSVFVFF</sequence>
<keyword evidence="1" id="KW-0472">Membrane</keyword>
<evidence type="ECO:0000256" key="1">
    <source>
        <dbReference type="SAM" id="Phobius"/>
    </source>
</evidence>
<name>A0A0E9QXH1_ANGAN</name>